<name>A0A918DSG4_9GAMM</name>
<evidence type="ECO:0000256" key="1">
    <source>
        <dbReference type="HAMAP-Rule" id="MF_00715"/>
    </source>
</evidence>
<dbReference type="AlphaFoldDB" id="A0A918DSG4"/>
<keyword evidence="5" id="KW-1185">Reference proteome</keyword>
<dbReference type="Pfam" id="PF04102">
    <property type="entry name" value="SlyX"/>
    <property type="match status" value="1"/>
</dbReference>
<comment type="similarity">
    <text evidence="1">Belongs to the SlyX family.</text>
</comment>
<evidence type="ECO:0000313" key="4">
    <source>
        <dbReference type="EMBL" id="GGO82152.1"/>
    </source>
</evidence>
<evidence type="ECO:0000313" key="5">
    <source>
        <dbReference type="Proteomes" id="UP000599578"/>
    </source>
</evidence>
<evidence type="ECO:0000256" key="2">
    <source>
        <dbReference type="SAM" id="Coils"/>
    </source>
</evidence>
<comment type="caution">
    <text evidence="4">The sequence shown here is derived from an EMBL/GenBank/DDBJ whole genome shotgun (WGS) entry which is preliminary data.</text>
</comment>
<dbReference type="HAMAP" id="MF_00715">
    <property type="entry name" value="SlyX"/>
    <property type="match status" value="1"/>
</dbReference>
<dbReference type="PANTHER" id="PTHR36508:SF1">
    <property type="entry name" value="PROTEIN SLYX"/>
    <property type="match status" value="1"/>
</dbReference>
<dbReference type="Proteomes" id="UP000599578">
    <property type="component" value="Unassembled WGS sequence"/>
</dbReference>
<keyword evidence="2" id="KW-0175">Coiled coil</keyword>
<dbReference type="PANTHER" id="PTHR36508">
    <property type="entry name" value="PROTEIN SLYX"/>
    <property type="match status" value="1"/>
</dbReference>
<gene>
    <name evidence="1 4" type="primary">slyX</name>
    <name evidence="4" type="ORF">GCM10011348_22870</name>
</gene>
<dbReference type="Gene3D" id="1.20.5.300">
    <property type="match status" value="1"/>
</dbReference>
<dbReference type="EMBL" id="BMLT01000005">
    <property type="protein sequence ID" value="GGO82152.1"/>
    <property type="molecule type" value="Genomic_DNA"/>
</dbReference>
<sequence length="68" mass="7827">MTESDRIADLESRIAFQEDTLDKLNDVVSRQELEIERLTQMIRIINSQLRQLDPGNGGEQGDETPPHY</sequence>
<feature type="region of interest" description="Disordered" evidence="3">
    <location>
        <begin position="49"/>
        <end position="68"/>
    </location>
</feature>
<protein>
    <recommendedName>
        <fullName evidence="1">Protein SlyX homolog</fullName>
    </recommendedName>
</protein>
<reference evidence="4 5" key="1">
    <citation type="journal article" date="2014" name="Int. J. Syst. Evol. Microbiol.">
        <title>Complete genome sequence of Corynebacterium casei LMG S-19264T (=DSM 44701T), isolated from a smear-ripened cheese.</title>
        <authorList>
            <consortium name="US DOE Joint Genome Institute (JGI-PGF)"/>
            <person name="Walter F."/>
            <person name="Albersmeier A."/>
            <person name="Kalinowski J."/>
            <person name="Ruckert C."/>
        </authorList>
    </citation>
    <scope>NUCLEOTIDE SEQUENCE [LARGE SCALE GENOMIC DNA]</scope>
    <source>
        <strain evidence="4 5">CGMCC 1.7286</strain>
    </source>
</reference>
<proteinExistence type="inferred from homology"/>
<dbReference type="RefSeq" id="WP_188860728.1">
    <property type="nucleotide sequence ID" value="NZ_BMLT01000005.1"/>
</dbReference>
<organism evidence="4 5">
    <name type="scientific">Marinobacterium nitratireducens</name>
    <dbReference type="NCBI Taxonomy" id="518897"/>
    <lineage>
        <taxon>Bacteria</taxon>
        <taxon>Pseudomonadati</taxon>
        <taxon>Pseudomonadota</taxon>
        <taxon>Gammaproteobacteria</taxon>
        <taxon>Oceanospirillales</taxon>
        <taxon>Oceanospirillaceae</taxon>
        <taxon>Marinobacterium</taxon>
    </lineage>
</organism>
<accession>A0A918DSG4</accession>
<evidence type="ECO:0000256" key="3">
    <source>
        <dbReference type="SAM" id="MobiDB-lite"/>
    </source>
</evidence>
<feature type="coiled-coil region" evidence="2">
    <location>
        <begin position="7"/>
        <end position="48"/>
    </location>
</feature>
<dbReference type="InterPro" id="IPR007236">
    <property type="entry name" value="SlyX"/>
</dbReference>